<evidence type="ECO:0000256" key="10">
    <source>
        <dbReference type="SAM" id="MobiDB-lite"/>
    </source>
</evidence>
<dbReference type="PANTHER" id="PTHR11476">
    <property type="entry name" value="HISTIDYL-TRNA SYNTHETASE"/>
    <property type="match status" value="1"/>
</dbReference>
<dbReference type="Pfam" id="PF13393">
    <property type="entry name" value="tRNA-synt_His"/>
    <property type="match status" value="1"/>
</dbReference>
<dbReference type="GO" id="GO:0005739">
    <property type="term" value="C:mitochondrion"/>
    <property type="evidence" value="ECO:0007669"/>
    <property type="project" value="TreeGrafter"/>
</dbReference>
<dbReference type="GO" id="GO:0006427">
    <property type="term" value="P:histidyl-tRNA aminoacylation"/>
    <property type="evidence" value="ECO:0007669"/>
    <property type="project" value="InterPro"/>
</dbReference>
<keyword evidence="6" id="KW-0067">ATP-binding</keyword>
<feature type="compositionally biased region" description="Basic and acidic residues" evidence="10">
    <location>
        <begin position="363"/>
        <end position="375"/>
    </location>
</feature>
<dbReference type="FunFam" id="3.30.930.10:FF:000061">
    <property type="entry name" value="Histidine--tRNA ligase, cytoplasmic"/>
    <property type="match status" value="1"/>
</dbReference>
<dbReference type="GO" id="GO:0005829">
    <property type="term" value="C:cytosol"/>
    <property type="evidence" value="ECO:0007669"/>
    <property type="project" value="TreeGrafter"/>
</dbReference>
<sequence length="882" mass="95442">MASARVTIGAGRLSVADVCSVAALGASVVLDASAEASAAAAASFALQLGPAASSSASPAVRRAVLVLLLHRLLRLRSLENAAHVAALLNQQDEAPASVRLPVALSPAEQTAIANTPLELLAETALAVGGARALLPVADAVAAVTCETLRADAAAFEAEFVDAARPHRGIVTSALNLRLMLDGSKFVNSQKEGATDVAAVRCIPQYHGPARDAVLVAYKAVEAELNGAVGDSAAAKRAGAGIHPQALKTALSATSEALHVLLQGSVDRLQVVDAKATDAPKTTSAVELVEATAAALSRELVPSFEFFEQEEAQLKVRQAEKNAKAQEAAAKAAAAAAKEDEKLAAMSEAQRNKILEKRRKKLEKQKEKENAKKSGKDELKIGLGSHAMRQYLGGLSDWQAGVEKSAFDLRASSLSLFLEELFVRLGSGGARRKPKIAKGSQDFLPHQMALREKIFNKIRMVFKRHAGVEIETPVFELKETLTGKYGEDSKLIYDLADQGGELLALRYDLTVPFARFMALHSPGNIKRYHIARVYRRDNPQMARGRFREFYQCDFDIAGTYAPMLPDAEVLSIGIEVVQQFPELGPVKVKLSHRLLLDAILAICGVPTDKFRTTCSAIDKLDKEPWSEVRREMVEEKDIPEEVADRIEPFVCKVGSPRELHAQLVKENMFGDNANARRAMDDLALLFNYLEAIGVLDFISFDLSLARGLDYYTGLIYEFVLTSPEHHVGSIAAGGRYDNLVGMFSATEQQIPCVGVSLGIERIFGILQAHAETQSANVAPPSQVLVASTSNDLMMPRLELCKQLWLANISAEVMQTENPKFIKQLHYALERGTPYMVVIGEEELAKGVVKVKEMASKDEVTVPRSELVAELLRRGCPTTSTLSI</sequence>
<dbReference type="InterPro" id="IPR041715">
    <property type="entry name" value="HisRS-like_core"/>
</dbReference>
<gene>
    <name evidence="12" type="ORF">PHYPSEUDO_001444</name>
</gene>
<evidence type="ECO:0000256" key="1">
    <source>
        <dbReference type="ARBA" id="ARBA00008226"/>
    </source>
</evidence>
<evidence type="ECO:0000256" key="5">
    <source>
        <dbReference type="ARBA" id="ARBA00022741"/>
    </source>
</evidence>
<evidence type="ECO:0000256" key="9">
    <source>
        <dbReference type="ARBA" id="ARBA00047639"/>
    </source>
</evidence>
<dbReference type="PANTHER" id="PTHR11476:SF7">
    <property type="entry name" value="HISTIDINE--TRNA LIGASE"/>
    <property type="match status" value="1"/>
</dbReference>
<dbReference type="FunFam" id="3.40.50.800:FF:000012">
    <property type="entry name" value="Histidine--tRNA ligase, cytoplasmic"/>
    <property type="match status" value="1"/>
</dbReference>
<keyword evidence="7" id="KW-0648">Protein biosynthesis</keyword>
<dbReference type="CDD" id="cd00859">
    <property type="entry name" value="HisRS_anticodon"/>
    <property type="match status" value="1"/>
</dbReference>
<evidence type="ECO:0000313" key="13">
    <source>
        <dbReference type="Proteomes" id="UP000694044"/>
    </source>
</evidence>
<dbReference type="Proteomes" id="UP000694044">
    <property type="component" value="Unassembled WGS sequence"/>
</dbReference>
<evidence type="ECO:0000259" key="11">
    <source>
        <dbReference type="PROSITE" id="PS50862"/>
    </source>
</evidence>
<feature type="region of interest" description="Disordered" evidence="10">
    <location>
        <begin position="355"/>
        <end position="375"/>
    </location>
</feature>
<protein>
    <recommendedName>
        <fullName evidence="3">Histidine--tRNA ligase, cytoplasmic</fullName>
        <ecNumber evidence="2">6.1.1.21</ecNumber>
    </recommendedName>
</protein>
<evidence type="ECO:0000256" key="3">
    <source>
        <dbReference type="ARBA" id="ARBA00015302"/>
    </source>
</evidence>
<evidence type="ECO:0000256" key="6">
    <source>
        <dbReference type="ARBA" id="ARBA00022840"/>
    </source>
</evidence>
<dbReference type="GO" id="GO:0032543">
    <property type="term" value="P:mitochondrial translation"/>
    <property type="evidence" value="ECO:0007669"/>
    <property type="project" value="TreeGrafter"/>
</dbReference>
<evidence type="ECO:0000256" key="4">
    <source>
        <dbReference type="ARBA" id="ARBA00022598"/>
    </source>
</evidence>
<dbReference type="InterPro" id="IPR015807">
    <property type="entry name" value="His-tRNA-ligase"/>
</dbReference>
<dbReference type="GO" id="GO:0005524">
    <property type="term" value="F:ATP binding"/>
    <property type="evidence" value="ECO:0007669"/>
    <property type="project" value="UniProtKB-KW"/>
</dbReference>
<dbReference type="PROSITE" id="PS50862">
    <property type="entry name" value="AA_TRNA_LIGASE_II"/>
    <property type="match status" value="1"/>
</dbReference>
<dbReference type="CDD" id="cd00773">
    <property type="entry name" value="HisRS-like_core"/>
    <property type="match status" value="1"/>
</dbReference>
<feature type="domain" description="Aminoacyl-transfer RNA synthetases class-II family profile" evidence="11">
    <location>
        <begin position="431"/>
        <end position="778"/>
    </location>
</feature>
<reference evidence="12" key="1">
    <citation type="submission" date="2021-02" db="EMBL/GenBank/DDBJ databases">
        <authorList>
            <person name="Palmer J.M."/>
        </authorList>
    </citation>
    <scope>NUCLEOTIDE SEQUENCE</scope>
    <source>
        <strain evidence="12">SCRP734</strain>
    </source>
</reference>
<dbReference type="InterPro" id="IPR004154">
    <property type="entry name" value="Anticodon-bd"/>
</dbReference>
<evidence type="ECO:0000313" key="12">
    <source>
        <dbReference type="EMBL" id="KAG7385494.1"/>
    </source>
</evidence>
<dbReference type="NCBIfam" id="TIGR00442">
    <property type="entry name" value="hisS"/>
    <property type="match status" value="1"/>
</dbReference>
<dbReference type="Pfam" id="PF00221">
    <property type="entry name" value="Lyase_aromatic"/>
    <property type="match status" value="1"/>
</dbReference>
<comment type="caution">
    <text evidence="12">The sequence shown here is derived from an EMBL/GenBank/DDBJ whole genome shotgun (WGS) entry which is preliminary data.</text>
</comment>
<accession>A0A8T1W0N2</accession>
<comment type="catalytic activity">
    <reaction evidence="9">
        <text>tRNA(His) + L-histidine + ATP = L-histidyl-tRNA(His) + AMP + diphosphate + H(+)</text>
        <dbReference type="Rhea" id="RHEA:17313"/>
        <dbReference type="Rhea" id="RHEA-COMP:9665"/>
        <dbReference type="Rhea" id="RHEA-COMP:9689"/>
        <dbReference type="ChEBI" id="CHEBI:15378"/>
        <dbReference type="ChEBI" id="CHEBI:30616"/>
        <dbReference type="ChEBI" id="CHEBI:33019"/>
        <dbReference type="ChEBI" id="CHEBI:57595"/>
        <dbReference type="ChEBI" id="CHEBI:78442"/>
        <dbReference type="ChEBI" id="CHEBI:78527"/>
        <dbReference type="ChEBI" id="CHEBI:456215"/>
        <dbReference type="EC" id="6.1.1.21"/>
    </reaction>
</comment>
<dbReference type="AlphaFoldDB" id="A0A8T1W0N2"/>
<name>A0A8T1W0N2_9STRA</name>
<keyword evidence="8" id="KW-0030">Aminoacyl-tRNA synthetase</keyword>
<dbReference type="GO" id="GO:0003723">
    <property type="term" value="F:RNA binding"/>
    <property type="evidence" value="ECO:0007669"/>
    <property type="project" value="TreeGrafter"/>
</dbReference>
<keyword evidence="13" id="KW-1185">Reference proteome</keyword>
<comment type="similarity">
    <text evidence="1">Belongs to the class-II aminoacyl-tRNA synthetase family.</text>
</comment>
<keyword evidence="5" id="KW-0547">Nucleotide-binding</keyword>
<evidence type="ECO:0000256" key="7">
    <source>
        <dbReference type="ARBA" id="ARBA00022917"/>
    </source>
</evidence>
<organism evidence="12 13">
    <name type="scientific">Phytophthora pseudosyringae</name>
    <dbReference type="NCBI Taxonomy" id="221518"/>
    <lineage>
        <taxon>Eukaryota</taxon>
        <taxon>Sar</taxon>
        <taxon>Stramenopiles</taxon>
        <taxon>Oomycota</taxon>
        <taxon>Peronosporomycetes</taxon>
        <taxon>Peronosporales</taxon>
        <taxon>Peronosporaceae</taxon>
        <taxon>Phytophthora</taxon>
    </lineage>
</organism>
<dbReference type="OrthoDB" id="1906957at2759"/>
<dbReference type="HAMAP" id="MF_00127">
    <property type="entry name" value="His_tRNA_synth"/>
    <property type="match status" value="1"/>
</dbReference>
<dbReference type="EC" id="6.1.1.21" evidence="2"/>
<proteinExistence type="inferred from homology"/>
<dbReference type="Pfam" id="PF03129">
    <property type="entry name" value="HGTP_anticodon"/>
    <property type="match status" value="1"/>
</dbReference>
<dbReference type="InterPro" id="IPR033656">
    <property type="entry name" value="HisRS_anticodon"/>
</dbReference>
<evidence type="ECO:0000256" key="8">
    <source>
        <dbReference type="ARBA" id="ARBA00023146"/>
    </source>
</evidence>
<dbReference type="InterPro" id="IPR006195">
    <property type="entry name" value="aa-tRNA-synth_II"/>
</dbReference>
<dbReference type="InterPro" id="IPR001106">
    <property type="entry name" value="Aromatic_Lyase"/>
</dbReference>
<dbReference type="EMBL" id="JAGDFM010000120">
    <property type="protein sequence ID" value="KAG7385494.1"/>
    <property type="molecule type" value="Genomic_DNA"/>
</dbReference>
<dbReference type="GO" id="GO:0004821">
    <property type="term" value="F:histidine-tRNA ligase activity"/>
    <property type="evidence" value="ECO:0007669"/>
    <property type="project" value="UniProtKB-EC"/>
</dbReference>
<keyword evidence="4" id="KW-0436">Ligase</keyword>
<evidence type="ECO:0000256" key="2">
    <source>
        <dbReference type="ARBA" id="ARBA00012815"/>
    </source>
</evidence>